<dbReference type="SMART" id="SM00746">
    <property type="entry name" value="TRASH"/>
    <property type="match status" value="1"/>
</dbReference>
<evidence type="ECO:0000256" key="6">
    <source>
        <dbReference type="ARBA" id="ARBA00022840"/>
    </source>
</evidence>
<dbReference type="Pfam" id="PF00122">
    <property type="entry name" value="E1-E2_ATPase"/>
    <property type="match status" value="1"/>
</dbReference>
<evidence type="ECO:0000256" key="5">
    <source>
        <dbReference type="ARBA" id="ARBA00022741"/>
    </source>
</evidence>
<proteinExistence type="inferred from homology"/>
<dbReference type="GO" id="GO:0043682">
    <property type="term" value="F:P-type divalent copper transporter activity"/>
    <property type="evidence" value="ECO:0007669"/>
    <property type="project" value="TreeGrafter"/>
</dbReference>
<dbReference type="PRINTS" id="PR00119">
    <property type="entry name" value="CATATPASE"/>
</dbReference>
<dbReference type="GO" id="GO:0005524">
    <property type="term" value="F:ATP binding"/>
    <property type="evidence" value="ECO:0007669"/>
    <property type="project" value="UniProtKB-KW"/>
</dbReference>
<keyword evidence="5" id="KW-0547">Nucleotide-binding</keyword>
<feature type="transmembrane region" description="Helical" evidence="10">
    <location>
        <begin position="322"/>
        <end position="350"/>
    </location>
</feature>
<keyword evidence="6" id="KW-0067">ATP-binding</keyword>
<dbReference type="FunCoup" id="A0A0N8VKX9">
    <property type="interactions" value="88"/>
</dbReference>
<dbReference type="InterPro" id="IPR059000">
    <property type="entry name" value="ATPase_P-type_domA"/>
</dbReference>
<keyword evidence="9 10" id="KW-0472">Membrane</keyword>
<name>A0A0N8VKX9_9ARCH</name>
<dbReference type="NCBIfam" id="TIGR01494">
    <property type="entry name" value="ATPase_P-type"/>
    <property type="match status" value="1"/>
</dbReference>
<dbReference type="GO" id="GO:0016020">
    <property type="term" value="C:membrane"/>
    <property type="evidence" value="ECO:0007669"/>
    <property type="project" value="InterPro"/>
</dbReference>
<organism evidence="12 13">
    <name type="scientific">Acidiplasma cupricumulans</name>
    <dbReference type="NCBI Taxonomy" id="312540"/>
    <lineage>
        <taxon>Archaea</taxon>
        <taxon>Methanobacteriati</taxon>
        <taxon>Thermoplasmatota</taxon>
        <taxon>Thermoplasmata</taxon>
        <taxon>Thermoplasmatales</taxon>
        <taxon>Ferroplasmaceae</taxon>
        <taxon>Acidiplasma</taxon>
    </lineage>
</organism>
<keyword evidence="4" id="KW-0479">Metal-binding</keyword>
<dbReference type="PROSITE" id="PS01229">
    <property type="entry name" value="COF_2"/>
    <property type="match status" value="1"/>
</dbReference>
<dbReference type="InterPro" id="IPR018303">
    <property type="entry name" value="ATPase_P-typ_P_site"/>
</dbReference>
<feature type="transmembrane region" description="Helical" evidence="10">
    <location>
        <begin position="611"/>
        <end position="633"/>
    </location>
</feature>
<evidence type="ECO:0000256" key="8">
    <source>
        <dbReference type="ARBA" id="ARBA00022989"/>
    </source>
</evidence>
<dbReference type="InterPro" id="IPR001757">
    <property type="entry name" value="P_typ_ATPase"/>
</dbReference>
<dbReference type="InterPro" id="IPR023214">
    <property type="entry name" value="HAD_sf"/>
</dbReference>
<evidence type="ECO:0000256" key="7">
    <source>
        <dbReference type="ARBA" id="ARBA00022967"/>
    </source>
</evidence>
<dbReference type="PRINTS" id="PR00943">
    <property type="entry name" value="CUATPASE"/>
</dbReference>
<comment type="caution">
    <text evidence="12">The sequence shown here is derived from an EMBL/GenBank/DDBJ whole genome shotgun (WGS) entry which is preliminary data.</text>
</comment>
<keyword evidence="8 10" id="KW-1133">Transmembrane helix</keyword>
<evidence type="ECO:0000256" key="10">
    <source>
        <dbReference type="SAM" id="Phobius"/>
    </source>
</evidence>
<feature type="transmembrane region" description="Helical" evidence="10">
    <location>
        <begin position="639"/>
        <end position="661"/>
    </location>
</feature>
<dbReference type="FunFam" id="2.70.150.10:FF:000002">
    <property type="entry name" value="Copper-transporting ATPase 1, putative"/>
    <property type="match status" value="1"/>
</dbReference>
<feature type="transmembrane region" description="Helical" evidence="10">
    <location>
        <begin position="51"/>
        <end position="69"/>
    </location>
</feature>
<dbReference type="InterPro" id="IPR023299">
    <property type="entry name" value="ATPase_P-typ_cyto_dom_N"/>
</dbReference>
<evidence type="ECO:0000256" key="1">
    <source>
        <dbReference type="ARBA" id="ARBA00004127"/>
    </source>
</evidence>
<dbReference type="SUPFAM" id="SSF81665">
    <property type="entry name" value="Calcium ATPase, transmembrane domain M"/>
    <property type="match status" value="1"/>
</dbReference>
<dbReference type="GeneID" id="84220985"/>
<dbReference type="Proteomes" id="UP000050301">
    <property type="component" value="Unassembled WGS sequence"/>
</dbReference>
<dbReference type="InterPro" id="IPR011017">
    <property type="entry name" value="TRASH_dom"/>
</dbReference>
<dbReference type="SUPFAM" id="SSF56784">
    <property type="entry name" value="HAD-like"/>
    <property type="match status" value="1"/>
</dbReference>
<evidence type="ECO:0000256" key="3">
    <source>
        <dbReference type="ARBA" id="ARBA00022692"/>
    </source>
</evidence>
<reference evidence="12 13" key="1">
    <citation type="submission" date="2015-09" db="EMBL/GenBank/DDBJ databases">
        <title>Heavy metals and arsenic resistance mechanisms in polyextremophilic archaea of the family Ferroplasmaceae.</title>
        <authorList>
            <person name="Bulaev A.G."/>
            <person name="Kanygina A.V."/>
        </authorList>
    </citation>
    <scope>NUCLEOTIDE SEQUENCE [LARGE SCALE GENOMIC DNA]</scope>
    <source>
        <strain evidence="12 13">BH2</strain>
    </source>
</reference>
<dbReference type="GO" id="GO:0055070">
    <property type="term" value="P:copper ion homeostasis"/>
    <property type="evidence" value="ECO:0007669"/>
    <property type="project" value="TreeGrafter"/>
</dbReference>
<feature type="transmembrane region" description="Helical" evidence="10">
    <location>
        <begin position="137"/>
        <end position="155"/>
    </location>
</feature>
<dbReference type="GO" id="GO:0016887">
    <property type="term" value="F:ATP hydrolysis activity"/>
    <property type="evidence" value="ECO:0007669"/>
    <property type="project" value="InterPro"/>
</dbReference>
<evidence type="ECO:0000313" key="12">
    <source>
        <dbReference type="EMBL" id="KQB34972.1"/>
    </source>
</evidence>
<feature type="domain" description="TRASH" evidence="11">
    <location>
        <begin position="4"/>
        <end position="41"/>
    </location>
</feature>
<dbReference type="InterPro" id="IPR027256">
    <property type="entry name" value="P-typ_ATPase_IB"/>
</dbReference>
<dbReference type="InParanoid" id="A0A0N8VKX9"/>
<feature type="transmembrane region" description="Helical" evidence="10">
    <location>
        <begin position="75"/>
        <end position="95"/>
    </location>
</feature>
<feature type="transmembrane region" description="Helical" evidence="10">
    <location>
        <begin position="107"/>
        <end position="125"/>
    </location>
</feature>
<evidence type="ECO:0000256" key="9">
    <source>
        <dbReference type="ARBA" id="ARBA00023136"/>
    </source>
</evidence>
<sequence length="673" mass="74281">MAIDPVCGMYVSEDTDLYLDKDGTRYYFCSTGCLEKFREPEREEKSLKIRLIVAWSFSIPILILNYALVSPYRNYILLLLALPVQFYSGLGFYHGAYGAIKNRSGNMDLLITLGTLTAFIFSLFITFDGNVFPVKYTYYDASVFIITLILTGGYIESLTKRAANSSAHRLLELIPESVHMYSNGNVHDVAYENIKTGDAILIRPGENIAVDGTIIKGTTEVDESMITGEQMPVLKHENDNVYSGTKNINGSIIVKVNAVGPNSTVNKLYSLIQMAAMGRAKIQRIADVFSSYFVPVVISAALGSSIFWFIYLNHEGDPISLIISVLVFVSVIVIACPCAIGLAAPITLLISSNESLENGIIIKNSSSMDRLSHINMVIFDKTGTLTNNSPNVSYMRYYGDKMLVNSMLISIEQASNHPAARAIVNYIKELPHDTYTINDIKEIPGFGIKGAFNGREISVTRDGNFTVLNYNNEKLAEIKIEYKLRDSAKIAVKKLIKNGIDVAIVTGDSKENTVNIAHDLDINKYYYNIKPDQKAEIVKKMQRDGKYVMFVGDGINDTIAMEAADVGVSMSSGSDITKENGDIILLKDDLKNVYNMIIIGRKTIKKVRQNIGWAIGYNSALIPVAAGILVPLFGLSIYFVLPILAALAMGMSSTTVVLNSLRIKKSIRRSISL</sequence>
<dbReference type="PROSITE" id="PS00154">
    <property type="entry name" value="ATPASE_E1_E2"/>
    <property type="match status" value="1"/>
</dbReference>
<dbReference type="RefSeq" id="WP_048101168.1">
    <property type="nucleotide sequence ID" value="NZ_LKBH01000195.1"/>
</dbReference>
<dbReference type="InterPro" id="IPR007029">
    <property type="entry name" value="YHS_dom"/>
</dbReference>
<comment type="similarity">
    <text evidence="2">Belongs to the cation transport ATPase (P-type) (TC 3.A.3) family. Type IB subfamily.</text>
</comment>
<evidence type="ECO:0000313" key="13">
    <source>
        <dbReference type="Proteomes" id="UP000050301"/>
    </source>
</evidence>
<keyword evidence="7" id="KW-1278">Translocase</keyword>
<feature type="transmembrane region" description="Helical" evidence="10">
    <location>
        <begin position="289"/>
        <end position="310"/>
    </location>
</feature>
<protein>
    <submittedName>
        <fullName evidence="12">ATPase</fullName>
    </submittedName>
</protein>
<dbReference type="InterPro" id="IPR008250">
    <property type="entry name" value="ATPase_P-typ_transduc_dom_A_sf"/>
</dbReference>
<dbReference type="Gene3D" id="2.70.150.10">
    <property type="entry name" value="Calcium-transporting ATPase, cytoplasmic transduction domain A"/>
    <property type="match status" value="1"/>
</dbReference>
<dbReference type="NCBIfam" id="TIGR01512">
    <property type="entry name" value="ATPase-IB2_Cd"/>
    <property type="match status" value="1"/>
</dbReference>
<dbReference type="Gene3D" id="3.40.50.1000">
    <property type="entry name" value="HAD superfamily/HAD-like"/>
    <property type="match status" value="2"/>
</dbReference>
<dbReference type="PANTHER" id="PTHR43520:SF8">
    <property type="entry name" value="P-TYPE CU(+) TRANSPORTER"/>
    <property type="match status" value="1"/>
</dbReference>
<accession>A0A0N8VKX9</accession>
<dbReference type="GO" id="GO:0005507">
    <property type="term" value="F:copper ion binding"/>
    <property type="evidence" value="ECO:0007669"/>
    <property type="project" value="TreeGrafter"/>
</dbReference>
<gene>
    <name evidence="12" type="ORF">AOG55_08310</name>
</gene>
<dbReference type="NCBIfam" id="TIGR01525">
    <property type="entry name" value="ATPase-IB_hvy"/>
    <property type="match status" value="1"/>
</dbReference>
<dbReference type="Pfam" id="PF04945">
    <property type="entry name" value="YHS"/>
    <property type="match status" value="1"/>
</dbReference>
<dbReference type="AlphaFoldDB" id="A0A0N8VKX9"/>
<keyword evidence="13" id="KW-1185">Reference proteome</keyword>
<evidence type="ECO:0000256" key="4">
    <source>
        <dbReference type="ARBA" id="ARBA00022723"/>
    </source>
</evidence>
<evidence type="ECO:0000256" key="2">
    <source>
        <dbReference type="ARBA" id="ARBA00006024"/>
    </source>
</evidence>
<dbReference type="SUPFAM" id="SSF81653">
    <property type="entry name" value="Calcium ATPase, transduction domain A"/>
    <property type="match status" value="1"/>
</dbReference>
<dbReference type="Gene3D" id="3.40.1110.10">
    <property type="entry name" value="Calcium-transporting ATPase, cytoplasmic domain N"/>
    <property type="match status" value="1"/>
</dbReference>
<dbReference type="NCBIfam" id="TIGR01511">
    <property type="entry name" value="ATPase-IB1_Cu"/>
    <property type="match status" value="1"/>
</dbReference>
<dbReference type="EMBL" id="LKBH01000195">
    <property type="protein sequence ID" value="KQB34972.1"/>
    <property type="molecule type" value="Genomic_DNA"/>
</dbReference>
<comment type="subcellular location">
    <subcellularLocation>
        <location evidence="1">Endomembrane system</location>
        <topology evidence="1">Multi-pass membrane protein</topology>
    </subcellularLocation>
</comment>
<evidence type="ECO:0000259" key="11">
    <source>
        <dbReference type="SMART" id="SM00746"/>
    </source>
</evidence>
<dbReference type="InterPro" id="IPR036412">
    <property type="entry name" value="HAD-like_sf"/>
</dbReference>
<keyword evidence="3 10" id="KW-0812">Transmembrane</keyword>
<dbReference type="InterPro" id="IPR023298">
    <property type="entry name" value="ATPase_P-typ_TM_dom_sf"/>
</dbReference>
<dbReference type="Pfam" id="PF00702">
    <property type="entry name" value="Hydrolase"/>
    <property type="match status" value="1"/>
</dbReference>
<dbReference type="PANTHER" id="PTHR43520">
    <property type="entry name" value="ATP7, ISOFORM B"/>
    <property type="match status" value="1"/>
</dbReference>
<dbReference type="GO" id="GO:0012505">
    <property type="term" value="C:endomembrane system"/>
    <property type="evidence" value="ECO:0007669"/>
    <property type="project" value="UniProtKB-SubCell"/>
</dbReference>